<dbReference type="Gene3D" id="3.90.190.10">
    <property type="entry name" value="Protein tyrosine phosphatase superfamily"/>
    <property type="match status" value="1"/>
</dbReference>
<evidence type="ECO:0000259" key="2">
    <source>
        <dbReference type="PROSITE" id="PS50056"/>
    </source>
</evidence>
<protein>
    <recommendedName>
        <fullName evidence="2">Tyrosine specific protein phosphatases domain-containing protein</fullName>
    </recommendedName>
</protein>
<dbReference type="AlphaFoldDB" id="A0A512PA24"/>
<dbReference type="InterPro" id="IPR029021">
    <property type="entry name" value="Prot-tyrosine_phosphatase-like"/>
</dbReference>
<dbReference type="OrthoDB" id="1188001at2"/>
<keyword evidence="4" id="KW-1185">Reference proteome</keyword>
<evidence type="ECO:0000313" key="4">
    <source>
        <dbReference type="Proteomes" id="UP000321798"/>
    </source>
</evidence>
<dbReference type="SUPFAM" id="SSF52799">
    <property type="entry name" value="(Phosphotyrosine protein) phosphatases II"/>
    <property type="match status" value="1"/>
</dbReference>
<dbReference type="PROSITE" id="PS00383">
    <property type="entry name" value="TYR_PHOSPHATASE_1"/>
    <property type="match status" value="1"/>
</dbReference>
<feature type="region of interest" description="Disordered" evidence="1">
    <location>
        <begin position="282"/>
        <end position="302"/>
    </location>
</feature>
<dbReference type="InterPro" id="IPR000387">
    <property type="entry name" value="Tyr_Pase_dom"/>
</dbReference>
<comment type="caution">
    <text evidence="3">The sequence shown here is derived from an EMBL/GenBank/DDBJ whole genome shotgun (WGS) entry which is preliminary data.</text>
</comment>
<reference evidence="3 4" key="1">
    <citation type="submission" date="2019-07" db="EMBL/GenBank/DDBJ databases">
        <title>Whole genome shotgun sequence of Cellulomonas soli NBRC 109434.</title>
        <authorList>
            <person name="Hosoyama A."/>
            <person name="Uohara A."/>
            <person name="Ohji S."/>
            <person name="Ichikawa N."/>
        </authorList>
    </citation>
    <scope>NUCLEOTIDE SEQUENCE [LARGE SCALE GENOMIC DNA]</scope>
    <source>
        <strain evidence="3 4">NBRC 109434</strain>
    </source>
</reference>
<accession>A0A512PA24</accession>
<dbReference type="EMBL" id="BKAL01000002">
    <property type="protein sequence ID" value="GEP68053.1"/>
    <property type="molecule type" value="Genomic_DNA"/>
</dbReference>
<dbReference type="PROSITE" id="PS50056">
    <property type="entry name" value="TYR_PHOSPHATASE_2"/>
    <property type="match status" value="1"/>
</dbReference>
<organism evidence="3 4">
    <name type="scientific">Cellulomonas soli</name>
    <dbReference type="NCBI Taxonomy" id="931535"/>
    <lineage>
        <taxon>Bacteria</taxon>
        <taxon>Bacillati</taxon>
        <taxon>Actinomycetota</taxon>
        <taxon>Actinomycetes</taxon>
        <taxon>Micrococcales</taxon>
        <taxon>Cellulomonadaceae</taxon>
        <taxon>Cellulomonas</taxon>
    </lineage>
</organism>
<dbReference type="InterPro" id="IPR026893">
    <property type="entry name" value="Tyr/Ser_Pase_IphP-type"/>
</dbReference>
<evidence type="ECO:0000313" key="3">
    <source>
        <dbReference type="EMBL" id="GEP68053.1"/>
    </source>
</evidence>
<feature type="domain" description="Tyrosine specific protein phosphatases" evidence="2">
    <location>
        <begin position="135"/>
        <end position="181"/>
    </location>
</feature>
<dbReference type="InterPro" id="IPR016130">
    <property type="entry name" value="Tyr_Pase_AS"/>
</dbReference>
<evidence type="ECO:0000256" key="1">
    <source>
        <dbReference type="SAM" id="MobiDB-lite"/>
    </source>
</evidence>
<dbReference type="RefSeq" id="WP_146951812.1">
    <property type="nucleotide sequence ID" value="NZ_BAABBJ010000015.1"/>
</dbReference>
<dbReference type="Pfam" id="PF13350">
    <property type="entry name" value="Y_phosphatase3"/>
    <property type="match status" value="1"/>
</dbReference>
<proteinExistence type="predicted"/>
<dbReference type="Proteomes" id="UP000321798">
    <property type="component" value="Unassembled WGS sequence"/>
</dbReference>
<gene>
    <name evidence="3" type="ORF">CSO01_07680</name>
</gene>
<dbReference type="GO" id="GO:0004721">
    <property type="term" value="F:phosphoprotein phosphatase activity"/>
    <property type="evidence" value="ECO:0007669"/>
    <property type="project" value="InterPro"/>
</dbReference>
<name>A0A512PA24_9CELL</name>
<sequence length="302" mass="31143">MGIAEGGDARVVRAGEERVLRAGSFVNLRDVGGYRAGRAEGAGRAGRVTRWRRLLRADLPAGAGRREAEGILALGVRRVVDLRDAAERAEVPSPFRAAGLDVVDVPLFGGSAESLVAAGVSLPGLYAHLLGERGESLAEAVRVVASGSSPVLVHCTAGKDRTGLTVALALAAVGVDRATVVADYAVTQDLLAGAWLERRVAELEAHHGAGLGDRVELLGGSPPRVLEEALVEVERRWGSVHGYLVAHGLDPAELAALRAFLTVGADAADPVEVPAVERAADRAAGGVGPRDERGLATVGRAG</sequence>